<sequence>MTNIFLSFTFFVLSIYFVNGCLRSRYHTFPTARTTTVVTRTTTVVRRTTTVVRRTTTPIGKTTITNSLLTTTTTSTTTSTTTIAPFCGNRDNRARVYIDPSATATGVTNPIFGSKTGTSCALCSNTKYYTSATSDVFDGSDTSGAINTFQCPENQKLCLCDQNYECFEENDATVATTLYPYCTSPTNCYVYSILSAQTDTEGVVAANGVTKWTPAGTTNPNFSYKSVTSGVFEKVSAISCNGCPVLLAKKSCLPDEPTF</sequence>
<reference evidence="3" key="1">
    <citation type="submission" date="2017-02" db="UniProtKB">
        <authorList>
            <consortium name="WormBaseParasite"/>
        </authorList>
    </citation>
    <scope>IDENTIFICATION</scope>
</reference>
<dbReference type="WBParaSite" id="PTRK_0000570800.1">
    <property type="protein sequence ID" value="PTRK_0000570800.1"/>
    <property type="gene ID" value="PTRK_0000570800"/>
</dbReference>
<dbReference type="AlphaFoldDB" id="A0A0N4ZDP9"/>
<evidence type="ECO:0000256" key="1">
    <source>
        <dbReference type="SAM" id="SignalP"/>
    </source>
</evidence>
<organism evidence="2 3">
    <name type="scientific">Parastrongyloides trichosuri</name>
    <name type="common">Possum-specific nematode worm</name>
    <dbReference type="NCBI Taxonomy" id="131310"/>
    <lineage>
        <taxon>Eukaryota</taxon>
        <taxon>Metazoa</taxon>
        <taxon>Ecdysozoa</taxon>
        <taxon>Nematoda</taxon>
        <taxon>Chromadorea</taxon>
        <taxon>Rhabditida</taxon>
        <taxon>Tylenchina</taxon>
        <taxon>Panagrolaimomorpha</taxon>
        <taxon>Strongyloidoidea</taxon>
        <taxon>Strongyloididae</taxon>
        <taxon>Parastrongyloides</taxon>
    </lineage>
</organism>
<evidence type="ECO:0000313" key="3">
    <source>
        <dbReference type="WBParaSite" id="PTRK_0000570800.1"/>
    </source>
</evidence>
<dbReference type="Proteomes" id="UP000038045">
    <property type="component" value="Unplaced"/>
</dbReference>
<keyword evidence="2" id="KW-1185">Reference proteome</keyword>
<name>A0A0N4ZDP9_PARTI</name>
<protein>
    <submittedName>
        <fullName evidence="3">Uncharacterized protein</fullName>
    </submittedName>
</protein>
<feature type="signal peptide" evidence="1">
    <location>
        <begin position="1"/>
        <end position="20"/>
    </location>
</feature>
<evidence type="ECO:0000313" key="2">
    <source>
        <dbReference type="Proteomes" id="UP000038045"/>
    </source>
</evidence>
<feature type="chain" id="PRO_5005891715" evidence="1">
    <location>
        <begin position="21"/>
        <end position="259"/>
    </location>
</feature>
<keyword evidence="1" id="KW-0732">Signal</keyword>
<proteinExistence type="predicted"/>
<accession>A0A0N4ZDP9</accession>